<dbReference type="RefSeq" id="WP_034940647.1">
    <property type="nucleotide sequence ID" value="NZ_JFHN01000069.1"/>
</dbReference>
<keyword evidence="6" id="KW-1185">Reference proteome</keyword>
<dbReference type="InterPro" id="IPR029044">
    <property type="entry name" value="Nucleotide-diphossugar_trans"/>
</dbReference>
<dbReference type="PANTHER" id="PTHR22916:SF51">
    <property type="entry name" value="GLYCOSYLTRANSFERASE EPSH-RELATED"/>
    <property type="match status" value="1"/>
</dbReference>
<gene>
    <name evidence="5" type="ORF">BG55_19665</name>
</gene>
<proteinExistence type="predicted"/>
<comment type="caution">
    <text evidence="5">The sequence shown here is derived from an EMBL/GenBank/DDBJ whole genome shotgun (WGS) entry which is preliminary data.</text>
</comment>
<dbReference type="EMBL" id="JFHN01000069">
    <property type="protein sequence ID" value="EXU73978.1"/>
    <property type="molecule type" value="Genomic_DNA"/>
</dbReference>
<evidence type="ECO:0000313" key="5">
    <source>
        <dbReference type="EMBL" id="EXU73978.1"/>
    </source>
</evidence>
<evidence type="ECO:0000313" key="6">
    <source>
        <dbReference type="Proteomes" id="UP000019918"/>
    </source>
</evidence>
<organism evidence="5 6">
    <name type="scientific">Erwinia mallotivora</name>
    <dbReference type="NCBI Taxonomy" id="69222"/>
    <lineage>
        <taxon>Bacteria</taxon>
        <taxon>Pseudomonadati</taxon>
        <taxon>Pseudomonadota</taxon>
        <taxon>Gammaproteobacteria</taxon>
        <taxon>Enterobacterales</taxon>
        <taxon>Erwiniaceae</taxon>
        <taxon>Erwinia</taxon>
    </lineage>
</organism>
<dbReference type="PANTHER" id="PTHR22916">
    <property type="entry name" value="GLYCOSYLTRANSFERASE"/>
    <property type="match status" value="1"/>
</dbReference>
<feature type="transmembrane region" description="Helical" evidence="3">
    <location>
        <begin position="289"/>
        <end position="311"/>
    </location>
</feature>
<evidence type="ECO:0000256" key="2">
    <source>
        <dbReference type="ARBA" id="ARBA00022679"/>
    </source>
</evidence>
<dbReference type="GO" id="GO:0016758">
    <property type="term" value="F:hexosyltransferase activity"/>
    <property type="evidence" value="ECO:0007669"/>
    <property type="project" value="UniProtKB-ARBA"/>
</dbReference>
<keyword evidence="1" id="KW-0328">Glycosyltransferase</keyword>
<dbReference type="Gene3D" id="3.90.550.10">
    <property type="entry name" value="Spore Coat Polysaccharide Biosynthesis Protein SpsA, Chain A"/>
    <property type="match status" value="1"/>
</dbReference>
<evidence type="ECO:0000256" key="1">
    <source>
        <dbReference type="ARBA" id="ARBA00022676"/>
    </source>
</evidence>
<dbReference type="OrthoDB" id="6813549at2"/>
<keyword evidence="3" id="KW-0472">Membrane</keyword>
<dbReference type="SUPFAM" id="SSF53448">
    <property type="entry name" value="Nucleotide-diphospho-sugar transferases"/>
    <property type="match status" value="1"/>
</dbReference>
<dbReference type="AlphaFoldDB" id="A0A014N3J4"/>
<name>A0A014N3J4_9GAMM</name>
<dbReference type="InterPro" id="IPR001173">
    <property type="entry name" value="Glyco_trans_2-like"/>
</dbReference>
<feature type="domain" description="Glycosyltransferase 2-like" evidence="4">
    <location>
        <begin position="11"/>
        <end position="130"/>
    </location>
</feature>
<sequence>MINNSSDVLFSLIVPVYNAAQYLETCIDSILQQRVGQYEIIIVDDGSTDNSLMILEKYKDNPGVRVVSKQNGGVSSARNHGLDIARGDYISFVDADDFLPEDTLSTWLRLMQDKVCMVVGQSAGYTHDGIRMSSPVTSEASKTLSCTDAINELLYLNPKYGVCDKIFRADIIRSNNLRFNENIANFEDLLFVVHYLYLAGQQQVVFSESIIYNYRYSLDSATRTTLKEKHFSFATSFTEMKKYLRPENKKFYYHIFLKITASYIARGINSGEFRPSFIASYIALYRSNFRSYFFSGLMCKASTGYLTLFYLSPGLIAQLRKIKKDR</sequence>
<keyword evidence="3" id="KW-0812">Transmembrane</keyword>
<dbReference type="Proteomes" id="UP000019918">
    <property type="component" value="Unassembled WGS sequence"/>
</dbReference>
<evidence type="ECO:0000259" key="4">
    <source>
        <dbReference type="Pfam" id="PF00535"/>
    </source>
</evidence>
<accession>A0A014N3J4</accession>
<dbReference type="CDD" id="cd00761">
    <property type="entry name" value="Glyco_tranf_GTA_type"/>
    <property type="match status" value="1"/>
</dbReference>
<dbReference type="Pfam" id="PF00535">
    <property type="entry name" value="Glycos_transf_2"/>
    <property type="match status" value="1"/>
</dbReference>
<keyword evidence="2" id="KW-0808">Transferase</keyword>
<dbReference type="PATRIC" id="fig|69222.5.peg.4009"/>
<reference evidence="5 6" key="1">
    <citation type="submission" date="2014-02" db="EMBL/GenBank/DDBJ databases">
        <title>Draft genome of Erwinia mallotivora strain BT-MARDI, a papaya dieback pathogen.</title>
        <authorList>
            <person name="Redzuan R."/>
            <person name="Abu Bakar N."/>
            <person name="Badrun R."/>
            <person name="Mohd Raih M.F."/>
            <person name="Rozano L."/>
            <person name="Mat Amin N."/>
        </authorList>
    </citation>
    <scope>NUCLEOTIDE SEQUENCE [LARGE SCALE GENOMIC DNA]</scope>
    <source>
        <strain evidence="5 6">BT-MARDI</strain>
    </source>
</reference>
<dbReference type="STRING" id="69222.BG55_19665"/>
<keyword evidence="3" id="KW-1133">Transmembrane helix</keyword>
<protein>
    <submittedName>
        <fullName evidence="5">Amino acid ABC transporter substrate-binding protein</fullName>
    </submittedName>
</protein>
<evidence type="ECO:0000256" key="3">
    <source>
        <dbReference type="SAM" id="Phobius"/>
    </source>
</evidence>